<organism evidence="1 2">
    <name type="scientific">Halocatena salina</name>
    <dbReference type="NCBI Taxonomy" id="2934340"/>
    <lineage>
        <taxon>Archaea</taxon>
        <taxon>Methanobacteriati</taxon>
        <taxon>Methanobacteriota</taxon>
        <taxon>Stenosarchaea group</taxon>
        <taxon>Halobacteria</taxon>
        <taxon>Halobacteriales</taxon>
        <taxon>Natronomonadaceae</taxon>
        <taxon>Halocatena</taxon>
    </lineage>
</organism>
<sequence>MTTTPFAIGEMVMIRDEGLSPTVVVVALPETPASEWLTYGGRTVAGANPDYPADAATVIVVFAADVPTYLPDWDGETPLAEATLREKGVYYKGLPAPRLRSV</sequence>
<keyword evidence="1" id="KW-0614">Plasmid</keyword>
<dbReference type="GeneID" id="71930107"/>
<accession>A0A8U0A793</accession>
<geneLocation type="plasmid" evidence="1 2">
    <name>unnamed3</name>
</geneLocation>
<protein>
    <submittedName>
        <fullName evidence="1">Uncharacterized protein</fullName>
    </submittedName>
</protein>
<dbReference type="EMBL" id="CP096022">
    <property type="protein sequence ID" value="UPM45071.1"/>
    <property type="molecule type" value="Genomic_DNA"/>
</dbReference>
<keyword evidence="2" id="KW-1185">Reference proteome</keyword>
<gene>
    <name evidence="1" type="ORF">MW046_18630</name>
</gene>
<dbReference type="AlphaFoldDB" id="A0A8U0A793"/>
<proteinExistence type="predicted"/>
<reference evidence="1" key="1">
    <citation type="submission" date="2022-04" db="EMBL/GenBank/DDBJ databases">
        <title>Halocatena sp. nov., isolated from a salt lake.</title>
        <authorList>
            <person name="Cui H.-L."/>
        </authorList>
    </citation>
    <scope>NUCLEOTIDE SEQUENCE</scope>
    <source>
        <strain evidence="1">AD-1</strain>
        <plasmid evidence="1">unnamed3</plasmid>
    </source>
</reference>
<evidence type="ECO:0000313" key="2">
    <source>
        <dbReference type="Proteomes" id="UP000831768"/>
    </source>
</evidence>
<dbReference type="RefSeq" id="WP_247995725.1">
    <property type="nucleotide sequence ID" value="NZ_CP096022.1"/>
</dbReference>
<dbReference type="KEGG" id="haad:MW046_18630"/>
<name>A0A8U0A793_9EURY</name>
<dbReference type="Proteomes" id="UP000831768">
    <property type="component" value="Plasmid unnamed3"/>
</dbReference>
<evidence type="ECO:0000313" key="1">
    <source>
        <dbReference type="EMBL" id="UPM45071.1"/>
    </source>
</evidence>